<dbReference type="Gene3D" id="3.40.50.150">
    <property type="entry name" value="Vaccinia Virus protein VP39"/>
    <property type="match status" value="1"/>
</dbReference>
<proteinExistence type="inferred from homology"/>
<comment type="caution">
    <text evidence="5">The sequence shown here is derived from an EMBL/GenBank/DDBJ whole genome shotgun (WGS) entry which is preliminary data.</text>
</comment>
<dbReference type="Proteomes" id="UP000193685">
    <property type="component" value="Unassembled WGS sequence"/>
</dbReference>
<dbReference type="EMBL" id="MCFI01000029">
    <property type="protein sequence ID" value="ORY74614.1"/>
    <property type="molecule type" value="Genomic_DNA"/>
</dbReference>
<evidence type="ECO:0000256" key="3">
    <source>
        <dbReference type="ARBA" id="ARBA00022691"/>
    </source>
</evidence>
<dbReference type="AlphaFoldDB" id="A0A1Y2ETH8"/>
<protein>
    <recommendedName>
        <fullName evidence="7">Methyltransferase domain-containing protein</fullName>
    </recommendedName>
</protein>
<dbReference type="GO" id="GO:0016740">
    <property type="term" value="F:transferase activity"/>
    <property type="evidence" value="ECO:0007669"/>
    <property type="project" value="UniProtKB-KW"/>
</dbReference>
<evidence type="ECO:0000256" key="2">
    <source>
        <dbReference type="ARBA" id="ARBA00022679"/>
    </source>
</evidence>
<keyword evidence="6" id="KW-1185">Reference proteome</keyword>
<evidence type="ECO:0000313" key="5">
    <source>
        <dbReference type="EMBL" id="ORY74614.1"/>
    </source>
</evidence>
<gene>
    <name evidence="5" type="ORF">BCR37DRAFT_384430</name>
</gene>
<evidence type="ECO:0008006" key="7">
    <source>
        <dbReference type="Google" id="ProtNLM"/>
    </source>
</evidence>
<name>A0A1Y2ETH8_PROLT</name>
<dbReference type="PANTHER" id="PTHR35897:SF1">
    <property type="entry name" value="METHYLTRANSFERASE AUSD"/>
    <property type="match status" value="1"/>
</dbReference>
<reference evidence="5 6" key="1">
    <citation type="submission" date="2016-07" db="EMBL/GenBank/DDBJ databases">
        <title>Pervasive Adenine N6-methylation of Active Genes in Fungi.</title>
        <authorList>
            <consortium name="DOE Joint Genome Institute"/>
            <person name="Mondo S.J."/>
            <person name="Dannebaum R.O."/>
            <person name="Kuo R.C."/>
            <person name="Labutti K."/>
            <person name="Haridas S."/>
            <person name="Kuo A."/>
            <person name="Salamov A."/>
            <person name="Ahrendt S.R."/>
            <person name="Lipzen A."/>
            <person name="Sullivan W."/>
            <person name="Andreopoulos W.B."/>
            <person name="Clum A."/>
            <person name="Lindquist E."/>
            <person name="Daum C."/>
            <person name="Ramamoorthy G.K."/>
            <person name="Gryganskyi A."/>
            <person name="Culley D."/>
            <person name="Magnuson J.K."/>
            <person name="James T.Y."/>
            <person name="O'Malley M.A."/>
            <person name="Stajich J.E."/>
            <person name="Spatafora J.W."/>
            <person name="Visel A."/>
            <person name="Grigoriev I.V."/>
        </authorList>
    </citation>
    <scope>NUCLEOTIDE SEQUENCE [LARGE SCALE GENOMIC DNA]</scope>
    <source>
        <strain evidence="5 6">12-1054</strain>
    </source>
</reference>
<keyword evidence="2" id="KW-0808">Transferase</keyword>
<dbReference type="RefSeq" id="XP_040722088.1">
    <property type="nucleotide sequence ID" value="XM_040870227.1"/>
</dbReference>
<dbReference type="InterPro" id="IPR029063">
    <property type="entry name" value="SAM-dependent_MTases_sf"/>
</dbReference>
<evidence type="ECO:0000313" key="6">
    <source>
        <dbReference type="Proteomes" id="UP000193685"/>
    </source>
</evidence>
<comment type="pathway">
    <text evidence="1">Secondary metabolite biosynthesis.</text>
</comment>
<dbReference type="PANTHER" id="PTHR35897">
    <property type="entry name" value="METHYLTRANSFERASE AUSD"/>
    <property type="match status" value="1"/>
</dbReference>
<dbReference type="InterPro" id="IPR051654">
    <property type="entry name" value="Meroterpenoid_MTases"/>
</dbReference>
<dbReference type="GeneID" id="63786826"/>
<sequence>MSQIFLGSLSRSKLDLDRAHLQLLSPDDLSTQIHFRDNERHFLTRYLGPHSDSDLNARCQQLLNHAQHLEAYTTILGLNWLLPQVSLLPTYQTLARRFTDPYPPVVCELGAGIGTDIRQCLLDGLPRTHLIASDVVAGYWQLGLDFFNDRTTLPVKTCFCNAAAPVKQPNPLDQFNGRVDAFYSLMVLHVFDQQAATAFLARQFNLLAPGGLCFGTTCGAQIARAWPVRGHERWLFDKSALRALLESCGFGEVVVEETVLSARMREMMDAKRSQVDKDPMEKDMLVLSFSGVKILPEWASC</sequence>
<dbReference type="OMA" id="YFGTCVG"/>
<accession>A0A1Y2ETH8</accession>
<evidence type="ECO:0000256" key="4">
    <source>
        <dbReference type="ARBA" id="ARBA00038314"/>
    </source>
</evidence>
<evidence type="ECO:0000256" key="1">
    <source>
        <dbReference type="ARBA" id="ARBA00005179"/>
    </source>
</evidence>
<comment type="similarity">
    <text evidence="4">Belongs to the class I-like SAM-binding methyltransferase superfamily.</text>
</comment>
<dbReference type="OrthoDB" id="2094832at2759"/>
<organism evidence="5 6">
    <name type="scientific">Protomyces lactucae-debilis</name>
    <dbReference type="NCBI Taxonomy" id="2754530"/>
    <lineage>
        <taxon>Eukaryota</taxon>
        <taxon>Fungi</taxon>
        <taxon>Dikarya</taxon>
        <taxon>Ascomycota</taxon>
        <taxon>Taphrinomycotina</taxon>
        <taxon>Taphrinomycetes</taxon>
        <taxon>Taphrinales</taxon>
        <taxon>Protomycetaceae</taxon>
        <taxon>Protomyces</taxon>
    </lineage>
</organism>
<keyword evidence="3" id="KW-0949">S-adenosyl-L-methionine</keyword>
<dbReference type="SUPFAM" id="SSF53335">
    <property type="entry name" value="S-adenosyl-L-methionine-dependent methyltransferases"/>
    <property type="match status" value="1"/>
</dbReference>
<dbReference type="STRING" id="56484.A0A1Y2ETH8"/>